<evidence type="ECO:0000256" key="4">
    <source>
        <dbReference type="ARBA" id="ARBA00023172"/>
    </source>
</evidence>
<dbReference type="Proteomes" id="UP000486602">
    <property type="component" value="Unassembled WGS sequence"/>
</dbReference>
<comment type="caution">
    <text evidence="7">The sequence shown here is derived from an EMBL/GenBank/DDBJ whole genome shotgun (WGS) entry which is preliminary data.</text>
</comment>
<evidence type="ECO:0000256" key="2">
    <source>
        <dbReference type="ARBA" id="ARBA00009840"/>
    </source>
</evidence>
<keyword evidence="3 5" id="KW-0175">Coiled coil</keyword>
<dbReference type="PANTHER" id="PTHR30563">
    <property type="entry name" value="DNA RECOMBINATION PROTEIN RMUC"/>
    <property type="match status" value="1"/>
</dbReference>
<evidence type="ECO:0000313" key="8">
    <source>
        <dbReference type="Proteomes" id="UP000486602"/>
    </source>
</evidence>
<dbReference type="PANTHER" id="PTHR30563:SF0">
    <property type="entry name" value="DNA RECOMBINATION PROTEIN RMUC"/>
    <property type="match status" value="1"/>
</dbReference>
<comment type="function">
    <text evidence="1">Involved in DNA recombination.</text>
</comment>
<evidence type="ECO:0000313" key="7">
    <source>
        <dbReference type="EMBL" id="NEN23485.1"/>
    </source>
</evidence>
<keyword evidence="6" id="KW-0472">Membrane</keyword>
<dbReference type="InterPro" id="IPR003798">
    <property type="entry name" value="DNA_recombination_RmuC"/>
</dbReference>
<keyword evidence="6" id="KW-0812">Transmembrane</keyword>
<comment type="similarity">
    <text evidence="2">Belongs to the RmuC family.</text>
</comment>
<dbReference type="GO" id="GO:0006310">
    <property type="term" value="P:DNA recombination"/>
    <property type="evidence" value="ECO:0007669"/>
    <property type="project" value="UniProtKB-KW"/>
</dbReference>
<dbReference type="EMBL" id="JAAGVY010000011">
    <property type="protein sequence ID" value="NEN23485.1"/>
    <property type="molecule type" value="Genomic_DNA"/>
</dbReference>
<accession>A0A7K3WS07</accession>
<feature type="coiled-coil region" evidence="5">
    <location>
        <begin position="33"/>
        <end position="109"/>
    </location>
</feature>
<evidence type="ECO:0000256" key="1">
    <source>
        <dbReference type="ARBA" id="ARBA00003416"/>
    </source>
</evidence>
<keyword evidence="6" id="KW-1133">Transmembrane helix</keyword>
<name>A0A7K3WS07_9FLAO</name>
<organism evidence="7 8">
    <name type="scientific">Cryomorpha ignava</name>
    <dbReference type="NCBI Taxonomy" id="101383"/>
    <lineage>
        <taxon>Bacteria</taxon>
        <taxon>Pseudomonadati</taxon>
        <taxon>Bacteroidota</taxon>
        <taxon>Flavobacteriia</taxon>
        <taxon>Flavobacteriales</taxon>
        <taxon>Cryomorphaceae</taxon>
        <taxon>Cryomorpha</taxon>
    </lineage>
</organism>
<evidence type="ECO:0000256" key="5">
    <source>
        <dbReference type="SAM" id="Coils"/>
    </source>
</evidence>
<dbReference type="RefSeq" id="WP_163284765.1">
    <property type="nucleotide sequence ID" value="NZ_JAAGVY010000011.1"/>
</dbReference>
<keyword evidence="8" id="KW-1185">Reference proteome</keyword>
<dbReference type="AlphaFoldDB" id="A0A7K3WS07"/>
<evidence type="ECO:0000256" key="3">
    <source>
        <dbReference type="ARBA" id="ARBA00023054"/>
    </source>
</evidence>
<reference evidence="7 8" key="1">
    <citation type="submission" date="2020-02" db="EMBL/GenBank/DDBJ databases">
        <title>Out from the shadows clarifying the taxonomy of the family Cryomorphaceae and related taxa by utilizing the GTDB taxonomic framework.</title>
        <authorList>
            <person name="Bowman J.P."/>
        </authorList>
    </citation>
    <scope>NUCLEOTIDE SEQUENCE [LARGE SCALE GENOMIC DNA]</scope>
    <source>
        <strain evidence="7 8">QSSC 1-22</strain>
    </source>
</reference>
<protein>
    <submittedName>
        <fullName evidence="7">DNA recombination protein RmuC</fullName>
    </submittedName>
</protein>
<feature type="transmembrane region" description="Helical" evidence="6">
    <location>
        <begin position="6"/>
        <end position="25"/>
    </location>
</feature>
<evidence type="ECO:0000256" key="6">
    <source>
        <dbReference type="SAM" id="Phobius"/>
    </source>
</evidence>
<keyword evidence="4" id="KW-0233">DNA recombination</keyword>
<proteinExistence type="inferred from homology"/>
<dbReference type="Pfam" id="PF02646">
    <property type="entry name" value="RmuC"/>
    <property type="match status" value="1"/>
</dbReference>
<gene>
    <name evidence="7" type="primary">rmuC</name>
    <name evidence="7" type="ORF">G3O08_08220</name>
</gene>
<sequence length="443" mass="50757">MDTAIYFALFFCAGAIFGFILLYLGNRSKTASANKVEEERNALQSHVSGLTQKAEILGNSLNELKTKNQELELTNNQNQANLARLGAEKAGLEQHIARHKEDLVMMREQFTKDFQILANKIFEEKSEKFTLQNRSNLDQILNPLKEKIADFQKKVEETHTSNIKESTGLREELKHLKDMSQRMTNEAENLTRALKNDSKVQGNWGEMILESILEKSGLARDREYFIQQSFTNEDGRRLQPDVLIKLPEDKWIVVDSKVSLKAYEQYAADDIETESQAHLRDHLLSVKTHIRSLADKKYQELGSGKNLDFILMFIPIEPAYLLALQKDHSLFQEAYDRNIILVSPTTLIASLKIISSTWKHEFQNRNAMEIADRGKKLLEKFIGFAEDFEKIGEHLNRTEKTYSDAMNKLRDGRGSLVSQAKQLEELGVKTNKQFSENLLAGEE</sequence>